<dbReference type="Proteomes" id="UP000253779">
    <property type="component" value="Chromosome"/>
</dbReference>
<feature type="region of interest" description="Disordered" evidence="1">
    <location>
        <begin position="626"/>
        <end position="661"/>
    </location>
</feature>
<accession>A0AAD0Q9H7</accession>
<dbReference type="EMBL" id="CP030930">
    <property type="protein sequence ID" value="AXI74699.1"/>
    <property type="molecule type" value="Genomic_DNA"/>
</dbReference>
<name>A0AAD0Q9H7_9ACTN</name>
<dbReference type="SUPFAM" id="SSF63829">
    <property type="entry name" value="Calcium-dependent phosphotriesterase"/>
    <property type="match status" value="1"/>
</dbReference>
<dbReference type="InterPro" id="IPR008557">
    <property type="entry name" value="PhoX"/>
</dbReference>
<gene>
    <name evidence="2" type="ORF">DTW94_27935</name>
</gene>
<organism evidence="2 3">
    <name type="scientific">Streptomyces cavourensis</name>
    <dbReference type="NCBI Taxonomy" id="67258"/>
    <lineage>
        <taxon>Bacteria</taxon>
        <taxon>Bacillati</taxon>
        <taxon>Actinomycetota</taxon>
        <taxon>Actinomycetes</taxon>
        <taxon>Kitasatosporales</taxon>
        <taxon>Streptomycetaceae</taxon>
        <taxon>Streptomyces</taxon>
    </lineage>
</organism>
<evidence type="ECO:0000313" key="3">
    <source>
        <dbReference type="Proteomes" id="UP000253779"/>
    </source>
</evidence>
<feature type="region of interest" description="Disordered" evidence="1">
    <location>
        <begin position="1"/>
        <end position="34"/>
    </location>
</feature>
<evidence type="ECO:0000256" key="1">
    <source>
        <dbReference type="SAM" id="MobiDB-lite"/>
    </source>
</evidence>
<dbReference type="PANTHER" id="PTHR35399:SF2">
    <property type="entry name" value="DUF839 DOMAIN-CONTAINING PROTEIN"/>
    <property type="match status" value="1"/>
</dbReference>
<dbReference type="PANTHER" id="PTHR35399">
    <property type="entry name" value="SLR8030 PROTEIN"/>
    <property type="match status" value="1"/>
</dbReference>
<dbReference type="PROSITE" id="PS51318">
    <property type="entry name" value="TAT"/>
    <property type="match status" value="1"/>
</dbReference>
<dbReference type="AlphaFoldDB" id="A0AAD0Q9H7"/>
<protein>
    <submittedName>
        <fullName evidence="2">DUF839 domain-containing protein</fullName>
    </submittedName>
</protein>
<reference evidence="2 3" key="1">
    <citation type="submission" date="2018-07" db="EMBL/GenBank/DDBJ databases">
        <title>Complete genome sequence of soil actinomycete Streptomyces cavourensis tj430.</title>
        <authorList>
            <person name="Wang P."/>
            <person name="Huang Y."/>
        </authorList>
    </citation>
    <scope>NUCLEOTIDE SEQUENCE [LARGE SCALE GENOMIC DNA]</scope>
    <source>
        <strain evidence="2 3">TJ430</strain>
    </source>
</reference>
<proteinExistence type="predicted"/>
<dbReference type="Pfam" id="PF05787">
    <property type="entry name" value="PhoX"/>
    <property type="match status" value="1"/>
</dbReference>
<dbReference type="InterPro" id="IPR006311">
    <property type="entry name" value="TAT_signal"/>
</dbReference>
<evidence type="ECO:0000313" key="2">
    <source>
        <dbReference type="EMBL" id="AXI74699.1"/>
    </source>
</evidence>
<sequence>MGRDMDRTLPAGPEAAVTSVDPAVTSDHDGSVGASRRSLLVGGALVAAGLLTSGAPGALAAPRPGTVHAGAGAARKAFRPVPVAHADELVVPRGYVAEVVARWGDPVDASAPRRPAGSVPATPAEQAVRVGSHHHGAQVVALAPGPGGERRGLLVLAHESADELHTATSPATAMAAQGLTVVAVASGPRDGGAWRTVASRFNRRITATTPVRLTGPAAVVRAGGALVGATAAGPGGESGTESPRGVLAPGALGITPWGTVLAAEENANAFFGTDDLTWQRSETDARHGFSAAGFGHPWHTEDPRFDLASDRARPEHFGWIVEVDPHDPASAPAKRTALGRFAHGSATVSEAAGHVVVHTTDAEDGEYAYRFVGSAPWRRLRAKGLDPLDHGTLEVARLSADGTGEWVRLVHGTGPLTRENGWRDQADIVVRARLAADAVGATPLARPERVAVHPTATDVYLALAGGVAGGGCGTSAADGANGCGAPGASPHGSVVRLRPSAPETPAARTFTWETFLTGNDPRATPEGSFAHPKGLWFDASGLLWISTGIPGHLLGDTAGPPGSAGPGGSADPVGRLGNNALLAVDPETGEVRRFLTAPRGAEVTGVAASADGAALFVNIQHPGHRTATAAPDREHPGAVSTWPDRAPGGSPRSATVVVRHG</sequence>